<feature type="non-terminal residue" evidence="1">
    <location>
        <position position="601"/>
    </location>
</feature>
<dbReference type="Proteomes" id="UP000077266">
    <property type="component" value="Unassembled WGS sequence"/>
</dbReference>
<dbReference type="EMBL" id="KV425912">
    <property type="protein sequence ID" value="KZV99141.1"/>
    <property type="molecule type" value="Genomic_DNA"/>
</dbReference>
<name>A0A165ME76_EXIGL</name>
<organism evidence="1 2">
    <name type="scientific">Exidia glandulosa HHB12029</name>
    <dbReference type="NCBI Taxonomy" id="1314781"/>
    <lineage>
        <taxon>Eukaryota</taxon>
        <taxon>Fungi</taxon>
        <taxon>Dikarya</taxon>
        <taxon>Basidiomycota</taxon>
        <taxon>Agaricomycotina</taxon>
        <taxon>Agaricomycetes</taxon>
        <taxon>Auriculariales</taxon>
        <taxon>Exidiaceae</taxon>
        <taxon>Exidia</taxon>
    </lineage>
</organism>
<dbReference type="OrthoDB" id="2691851at2759"/>
<evidence type="ECO:0000313" key="2">
    <source>
        <dbReference type="Proteomes" id="UP000077266"/>
    </source>
</evidence>
<gene>
    <name evidence="1" type="ORF">EXIGLDRAFT_606259</name>
</gene>
<sequence>MNVCRAKQKKIKALRLVTLGQSRKLLRRARALDEHKRFIMAVGSTRVPRIHALVRTALRCKVGIRRLVALVDEAGQRVYKPKGYDEQEMLRGLLFLRMGGARVAELAHRTCGTPSVSILRRSAFTRPLRPSPSTPLPSEVLHNIDILYRALDGQVPKRRLAVLMLDELKITEAARWCPCTNKILGFCREHSPDYTMDFETIKEVELLCDGLREGKVHLATEATVAALGALTDHPREYSARPILLSGTCKRESGPEHAKVISTVIDACKEKEAVTGLRVISVASDGESRRGAALDELFLKSKLSASRPEHAMLANCKLFNLLVGDDDVTLDKDYKHVMKRLRNLALRPAGFIIKGVRITPAVIRHHLAASGHSAAHIESVMNPEDKQDVVLMYMLLRDLWSLPEPRDSDRPDFADARSALRTFGRLCYYTVMPYVQVNMTLSEQLESLSAAAHLAIGLYTYDDARGQCMPPGLFLDIMHAIKNAYFCVAKTKVADPDGKFWLILLGTDRLETAFGILRSIVGNDSNVDALQLGTRMSNTAECAEILARFPEWDREPRRLRMAALSATGEVSKDTDHINPRSWVGDVAVKTVVLHTCWVRGRQ</sequence>
<accession>A0A165ME76</accession>
<reference evidence="1 2" key="1">
    <citation type="journal article" date="2016" name="Mol. Biol. Evol.">
        <title>Comparative Genomics of Early-Diverging Mushroom-Forming Fungi Provides Insights into the Origins of Lignocellulose Decay Capabilities.</title>
        <authorList>
            <person name="Nagy L.G."/>
            <person name="Riley R."/>
            <person name="Tritt A."/>
            <person name="Adam C."/>
            <person name="Daum C."/>
            <person name="Floudas D."/>
            <person name="Sun H."/>
            <person name="Yadav J.S."/>
            <person name="Pangilinan J."/>
            <person name="Larsson K.H."/>
            <person name="Matsuura K."/>
            <person name="Barry K."/>
            <person name="Labutti K."/>
            <person name="Kuo R."/>
            <person name="Ohm R.A."/>
            <person name="Bhattacharya S.S."/>
            <person name="Shirouzu T."/>
            <person name="Yoshinaga Y."/>
            <person name="Martin F.M."/>
            <person name="Grigoriev I.V."/>
            <person name="Hibbett D.S."/>
        </authorList>
    </citation>
    <scope>NUCLEOTIDE SEQUENCE [LARGE SCALE GENOMIC DNA]</scope>
    <source>
        <strain evidence="1 2">HHB12029</strain>
    </source>
</reference>
<dbReference type="InParanoid" id="A0A165ME76"/>
<protein>
    <submittedName>
        <fullName evidence="1">Uncharacterized protein</fullName>
    </submittedName>
</protein>
<dbReference type="AlphaFoldDB" id="A0A165ME76"/>
<proteinExistence type="predicted"/>
<evidence type="ECO:0000313" key="1">
    <source>
        <dbReference type="EMBL" id="KZV99141.1"/>
    </source>
</evidence>
<keyword evidence="2" id="KW-1185">Reference proteome</keyword>